<dbReference type="InterPro" id="IPR044730">
    <property type="entry name" value="RNase_H-like_dom_plant"/>
</dbReference>
<dbReference type="SUPFAM" id="SSF53098">
    <property type="entry name" value="Ribonuclease H-like"/>
    <property type="match status" value="1"/>
</dbReference>
<feature type="domain" description="RNase H type-1" evidence="1">
    <location>
        <begin position="49"/>
        <end position="121"/>
    </location>
</feature>
<dbReference type="Gene3D" id="3.30.420.10">
    <property type="entry name" value="Ribonuclease H-like superfamily/Ribonuclease H"/>
    <property type="match status" value="1"/>
</dbReference>
<evidence type="ECO:0000313" key="3">
    <source>
        <dbReference type="Proteomes" id="UP001396334"/>
    </source>
</evidence>
<dbReference type="InterPro" id="IPR002156">
    <property type="entry name" value="RNaseH_domain"/>
</dbReference>
<keyword evidence="3" id="KW-1185">Reference proteome</keyword>
<protein>
    <recommendedName>
        <fullName evidence="1">RNase H type-1 domain-containing protein</fullName>
    </recommendedName>
</protein>
<name>A0ABR2TLA6_9ROSI</name>
<dbReference type="CDD" id="cd06222">
    <property type="entry name" value="RNase_H_like"/>
    <property type="match status" value="1"/>
</dbReference>
<dbReference type="EMBL" id="JBBPBN010000005">
    <property type="protein sequence ID" value="KAK9038132.1"/>
    <property type="molecule type" value="Genomic_DNA"/>
</dbReference>
<reference evidence="2 3" key="1">
    <citation type="journal article" date="2024" name="G3 (Bethesda)">
        <title>Genome assembly of Hibiscus sabdariffa L. provides insights into metabolisms of medicinal natural products.</title>
        <authorList>
            <person name="Kim T."/>
        </authorList>
    </citation>
    <scope>NUCLEOTIDE SEQUENCE [LARGE SCALE GENOMIC DNA]</scope>
    <source>
        <strain evidence="2">TK-2024</strain>
        <tissue evidence="2">Old leaves</tissue>
    </source>
</reference>
<dbReference type="InterPro" id="IPR053151">
    <property type="entry name" value="RNase_H-like"/>
</dbReference>
<accession>A0ABR2TLA6</accession>
<dbReference type="PANTHER" id="PTHR47723:SF19">
    <property type="entry name" value="POLYNUCLEOTIDYL TRANSFERASE, RIBONUCLEASE H-LIKE SUPERFAMILY PROTEIN"/>
    <property type="match status" value="1"/>
</dbReference>
<dbReference type="InterPro" id="IPR012337">
    <property type="entry name" value="RNaseH-like_sf"/>
</dbReference>
<evidence type="ECO:0000313" key="2">
    <source>
        <dbReference type="EMBL" id="KAK9038132.1"/>
    </source>
</evidence>
<organism evidence="2 3">
    <name type="scientific">Hibiscus sabdariffa</name>
    <name type="common">roselle</name>
    <dbReference type="NCBI Taxonomy" id="183260"/>
    <lineage>
        <taxon>Eukaryota</taxon>
        <taxon>Viridiplantae</taxon>
        <taxon>Streptophyta</taxon>
        <taxon>Embryophyta</taxon>
        <taxon>Tracheophyta</taxon>
        <taxon>Spermatophyta</taxon>
        <taxon>Magnoliopsida</taxon>
        <taxon>eudicotyledons</taxon>
        <taxon>Gunneridae</taxon>
        <taxon>Pentapetalae</taxon>
        <taxon>rosids</taxon>
        <taxon>malvids</taxon>
        <taxon>Malvales</taxon>
        <taxon>Malvaceae</taxon>
        <taxon>Malvoideae</taxon>
        <taxon>Hibiscus</taxon>
    </lineage>
</organism>
<dbReference type="InterPro" id="IPR036397">
    <property type="entry name" value="RNaseH_sf"/>
</dbReference>
<dbReference type="PANTHER" id="PTHR47723">
    <property type="entry name" value="OS05G0353850 PROTEIN"/>
    <property type="match status" value="1"/>
</dbReference>
<sequence length="176" mass="19951">MKLLENIIARDDRFVEEVRRAKAKQIVSINANESEIQWKRPPSGWVKVNVDASVSLIDNRAGVGVVFRDSGGRWIRGAARSVGRCNALLAEMWTIHDGLLHAWLRGYRRVVVESDCLKVELYHIGRGRNQVTDRMAARGCNSERTAVLLSLPPMEIRGLVEEELRNSNMVTVEFVR</sequence>
<comment type="caution">
    <text evidence="2">The sequence shown here is derived from an EMBL/GenBank/DDBJ whole genome shotgun (WGS) entry which is preliminary data.</text>
</comment>
<dbReference type="Proteomes" id="UP001396334">
    <property type="component" value="Unassembled WGS sequence"/>
</dbReference>
<gene>
    <name evidence="2" type="ORF">V6N11_023021</name>
</gene>
<proteinExistence type="predicted"/>
<dbReference type="Pfam" id="PF13456">
    <property type="entry name" value="RVT_3"/>
    <property type="match status" value="1"/>
</dbReference>
<evidence type="ECO:0000259" key="1">
    <source>
        <dbReference type="Pfam" id="PF13456"/>
    </source>
</evidence>